<proteinExistence type="predicted"/>
<dbReference type="EMBL" id="JARQZJ010000001">
    <property type="protein sequence ID" value="KAK9869386.1"/>
    <property type="molecule type" value="Genomic_DNA"/>
</dbReference>
<sequence>MAVPTYYDVDIFTKITYLISSLSEVINILGGVATKGLGGAVTRGPQAQRALEPLPLRLNFWKFLPFQNKHDGLQPDFNHDNSIERNSKVILREFPHCRKYK</sequence>
<protein>
    <submittedName>
        <fullName evidence="1">Uncharacterized protein</fullName>
    </submittedName>
</protein>
<dbReference type="AlphaFoldDB" id="A0AAW1TNR8"/>
<evidence type="ECO:0000313" key="2">
    <source>
        <dbReference type="Proteomes" id="UP001431783"/>
    </source>
</evidence>
<name>A0AAW1TNR8_9CUCU</name>
<keyword evidence="2" id="KW-1185">Reference proteome</keyword>
<dbReference type="Proteomes" id="UP001431783">
    <property type="component" value="Unassembled WGS sequence"/>
</dbReference>
<reference evidence="1 2" key="1">
    <citation type="submission" date="2023-03" db="EMBL/GenBank/DDBJ databases">
        <title>Genome insight into feeding habits of ladybird beetles.</title>
        <authorList>
            <person name="Li H.-S."/>
            <person name="Huang Y.-H."/>
            <person name="Pang H."/>
        </authorList>
    </citation>
    <scope>NUCLEOTIDE SEQUENCE [LARGE SCALE GENOMIC DNA]</scope>
    <source>
        <strain evidence="1">SYSU_2023b</strain>
        <tissue evidence="1">Whole body</tissue>
    </source>
</reference>
<evidence type="ECO:0000313" key="1">
    <source>
        <dbReference type="EMBL" id="KAK9869386.1"/>
    </source>
</evidence>
<gene>
    <name evidence="1" type="ORF">WA026_003143</name>
</gene>
<comment type="caution">
    <text evidence="1">The sequence shown here is derived from an EMBL/GenBank/DDBJ whole genome shotgun (WGS) entry which is preliminary data.</text>
</comment>
<organism evidence="1 2">
    <name type="scientific">Henosepilachna vigintioctopunctata</name>
    <dbReference type="NCBI Taxonomy" id="420089"/>
    <lineage>
        <taxon>Eukaryota</taxon>
        <taxon>Metazoa</taxon>
        <taxon>Ecdysozoa</taxon>
        <taxon>Arthropoda</taxon>
        <taxon>Hexapoda</taxon>
        <taxon>Insecta</taxon>
        <taxon>Pterygota</taxon>
        <taxon>Neoptera</taxon>
        <taxon>Endopterygota</taxon>
        <taxon>Coleoptera</taxon>
        <taxon>Polyphaga</taxon>
        <taxon>Cucujiformia</taxon>
        <taxon>Coccinelloidea</taxon>
        <taxon>Coccinellidae</taxon>
        <taxon>Epilachninae</taxon>
        <taxon>Epilachnini</taxon>
        <taxon>Henosepilachna</taxon>
    </lineage>
</organism>
<accession>A0AAW1TNR8</accession>